<evidence type="ECO:0000313" key="1">
    <source>
        <dbReference type="EMBL" id="RDB17661.1"/>
    </source>
</evidence>
<protein>
    <submittedName>
        <fullName evidence="1">Uncharacterized protein</fullName>
    </submittedName>
</protein>
<gene>
    <name evidence="1" type="ORF">Hypma_001213</name>
</gene>
<keyword evidence="2" id="KW-1185">Reference proteome</keyword>
<organism evidence="1 2">
    <name type="scientific">Hypsizygus marmoreus</name>
    <name type="common">White beech mushroom</name>
    <name type="synonym">Agaricus marmoreus</name>
    <dbReference type="NCBI Taxonomy" id="39966"/>
    <lineage>
        <taxon>Eukaryota</taxon>
        <taxon>Fungi</taxon>
        <taxon>Dikarya</taxon>
        <taxon>Basidiomycota</taxon>
        <taxon>Agaricomycotina</taxon>
        <taxon>Agaricomycetes</taxon>
        <taxon>Agaricomycetidae</taxon>
        <taxon>Agaricales</taxon>
        <taxon>Tricholomatineae</taxon>
        <taxon>Lyophyllaceae</taxon>
        <taxon>Hypsizygus</taxon>
    </lineage>
</organism>
<comment type="caution">
    <text evidence="1">The sequence shown here is derived from an EMBL/GenBank/DDBJ whole genome shotgun (WGS) entry which is preliminary data.</text>
</comment>
<sequence length="76" mass="8394">MGNFGTQVVLANGDVQRDTCHGISYFQSPLFTCNAGAVIPDNSTMTLISTVPSTYSKLLCEPFPRRSPRRRQSSRL</sequence>
<dbReference type="EMBL" id="LUEZ02000110">
    <property type="protein sequence ID" value="RDB17661.1"/>
    <property type="molecule type" value="Genomic_DNA"/>
</dbReference>
<accession>A0A369J6G4</accession>
<dbReference type="AlphaFoldDB" id="A0A369J6G4"/>
<dbReference type="Proteomes" id="UP000076154">
    <property type="component" value="Unassembled WGS sequence"/>
</dbReference>
<evidence type="ECO:0000313" key="2">
    <source>
        <dbReference type="Proteomes" id="UP000076154"/>
    </source>
</evidence>
<proteinExistence type="predicted"/>
<name>A0A369J6G4_HYPMA</name>
<dbReference type="InParanoid" id="A0A369J6G4"/>
<reference evidence="1" key="1">
    <citation type="submission" date="2018-04" db="EMBL/GenBank/DDBJ databases">
        <title>Whole genome sequencing of Hypsizygus marmoreus.</title>
        <authorList>
            <person name="Choi I.-G."/>
            <person name="Min B."/>
            <person name="Kim J.-G."/>
            <person name="Kim S."/>
            <person name="Oh Y.-L."/>
            <person name="Kong W.-S."/>
            <person name="Park H."/>
            <person name="Jeong J."/>
            <person name="Song E.-S."/>
        </authorList>
    </citation>
    <scope>NUCLEOTIDE SEQUENCE [LARGE SCALE GENOMIC DNA]</scope>
    <source>
        <strain evidence="1">51987-8</strain>
    </source>
</reference>